<evidence type="ECO:0000313" key="9">
    <source>
        <dbReference type="Proteomes" id="UP000309340"/>
    </source>
</evidence>
<keyword evidence="3 6" id="KW-0812">Transmembrane</keyword>
<dbReference type="Gene3D" id="1.20.1740.10">
    <property type="entry name" value="Amino acid/polyamine transporter I"/>
    <property type="match status" value="1"/>
</dbReference>
<accession>A0A4U0Y728</accession>
<evidence type="ECO:0000259" key="7">
    <source>
        <dbReference type="Pfam" id="PF01490"/>
    </source>
</evidence>
<feature type="transmembrane region" description="Helical" evidence="6">
    <location>
        <begin position="278"/>
        <end position="300"/>
    </location>
</feature>
<feature type="transmembrane region" description="Helical" evidence="6">
    <location>
        <begin position="436"/>
        <end position="458"/>
    </location>
</feature>
<name>A0A4U0Y728_9PEZI</name>
<comment type="caution">
    <text evidence="8">The sequence shown here is derived from an EMBL/GenBank/DDBJ whole genome shotgun (WGS) entry which is preliminary data.</text>
</comment>
<evidence type="ECO:0000256" key="5">
    <source>
        <dbReference type="ARBA" id="ARBA00023136"/>
    </source>
</evidence>
<dbReference type="InterPro" id="IPR013057">
    <property type="entry name" value="AA_transpt_TM"/>
</dbReference>
<dbReference type="PANTHER" id="PTHR22950:SF479">
    <property type="entry name" value="AMINO ACID TRANSPORTER (EUROFUNG)-RELATED"/>
    <property type="match status" value="1"/>
</dbReference>
<feature type="transmembrane region" description="Helical" evidence="6">
    <location>
        <begin position="368"/>
        <end position="391"/>
    </location>
</feature>
<feature type="transmembrane region" description="Helical" evidence="6">
    <location>
        <begin position="204"/>
        <end position="226"/>
    </location>
</feature>
<dbReference type="STRING" id="329884.A0A4U0Y728"/>
<dbReference type="GO" id="GO:0015179">
    <property type="term" value="F:L-amino acid transmembrane transporter activity"/>
    <property type="evidence" value="ECO:0007669"/>
    <property type="project" value="TreeGrafter"/>
</dbReference>
<feature type="transmembrane region" description="Helical" evidence="6">
    <location>
        <begin position="149"/>
        <end position="166"/>
    </location>
</feature>
<organism evidence="8 9">
    <name type="scientific">Friedmanniomyces simplex</name>
    <dbReference type="NCBI Taxonomy" id="329884"/>
    <lineage>
        <taxon>Eukaryota</taxon>
        <taxon>Fungi</taxon>
        <taxon>Dikarya</taxon>
        <taxon>Ascomycota</taxon>
        <taxon>Pezizomycotina</taxon>
        <taxon>Dothideomycetes</taxon>
        <taxon>Dothideomycetidae</taxon>
        <taxon>Mycosphaerellales</taxon>
        <taxon>Teratosphaeriaceae</taxon>
        <taxon>Friedmanniomyces</taxon>
    </lineage>
</organism>
<evidence type="ECO:0000256" key="4">
    <source>
        <dbReference type="ARBA" id="ARBA00022989"/>
    </source>
</evidence>
<keyword evidence="9" id="KW-1185">Reference proteome</keyword>
<dbReference type="AlphaFoldDB" id="A0A4U0Y728"/>
<dbReference type="PANTHER" id="PTHR22950">
    <property type="entry name" value="AMINO ACID TRANSPORTER"/>
    <property type="match status" value="1"/>
</dbReference>
<feature type="transmembrane region" description="Helical" evidence="6">
    <location>
        <begin position="397"/>
        <end position="416"/>
    </location>
</feature>
<keyword evidence="5 6" id="KW-0472">Membrane</keyword>
<dbReference type="GO" id="GO:0016020">
    <property type="term" value="C:membrane"/>
    <property type="evidence" value="ECO:0007669"/>
    <property type="project" value="UniProtKB-SubCell"/>
</dbReference>
<comment type="similarity">
    <text evidence="2">Belongs to the amino acid/polyamine transporter 2 family.</text>
</comment>
<keyword evidence="4 6" id="KW-1133">Transmembrane helix</keyword>
<protein>
    <recommendedName>
        <fullName evidence="7">Amino acid transporter transmembrane domain-containing protein</fullName>
    </recommendedName>
</protein>
<sequence length="481" mass="51347">MKAAETVSTVRAVSDSASTDGGNLEMGLMTVKSGSEGESGVDQATLVSDDVGQVDDRIVYNTLGWVKAAMIMIAETISLGILSLPAVLAAIGLVPGLILIVVFGLLATYTGFVVFQFKTQHPGMTSLAHGMELAFGRSGRWVAEVTQDLMLVFIMAAHIVIFSVAFNCLTEHAICTTAFMALGAVVSFLVSLPRTMKGNSYFSMFSCASIATATLVAMIGICISKPGYGQTHAVTPSTLTDFTKAAVAVSSIILAYNGHIAYPTIISEMRHPADFPKALLLLETVTISFYILVAVVIYTFAGQHVAAPALGSASPLVRKIAYAFAVPTIIVAGVILALVAAKQFYTYVWENWQHQPQVMREKSRRATWSWRGILAVVWALAWMIACVIPFFGLLLGLIGAMFGTWFALGFPAMLWLGMNWVGGVRSSYGRTWKKVALTWVNVFIVVVCAAICVLGTYGSIKGIAANSSAGGRKPFSCADNS</sequence>
<evidence type="ECO:0000256" key="2">
    <source>
        <dbReference type="ARBA" id="ARBA00008066"/>
    </source>
</evidence>
<proteinExistence type="inferred from homology"/>
<dbReference type="Proteomes" id="UP000309340">
    <property type="component" value="Unassembled WGS sequence"/>
</dbReference>
<dbReference type="OrthoDB" id="294730at2759"/>
<comment type="subcellular location">
    <subcellularLocation>
        <location evidence="1">Membrane</location>
        <topology evidence="1">Multi-pass membrane protein</topology>
    </subcellularLocation>
</comment>
<dbReference type="Pfam" id="PF01490">
    <property type="entry name" value="Aa_trans"/>
    <property type="match status" value="1"/>
</dbReference>
<feature type="transmembrane region" description="Helical" evidence="6">
    <location>
        <begin position="68"/>
        <end position="91"/>
    </location>
</feature>
<evidence type="ECO:0000256" key="3">
    <source>
        <dbReference type="ARBA" id="ARBA00022692"/>
    </source>
</evidence>
<feature type="transmembrane region" description="Helical" evidence="6">
    <location>
        <begin position="172"/>
        <end position="192"/>
    </location>
</feature>
<gene>
    <name evidence="8" type="ORF">B0A55_00576</name>
</gene>
<evidence type="ECO:0000313" key="8">
    <source>
        <dbReference type="EMBL" id="TKA83455.1"/>
    </source>
</evidence>
<reference evidence="8 9" key="1">
    <citation type="submission" date="2017-03" db="EMBL/GenBank/DDBJ databases">
        <title>Genomes of endolithic fungi from Antarctica.</title>
        <authorList>
            <person name="Coleine C."/>
            <person name="Masonjones S."/>
            <person name="Stajich J.E."/>
        </authorList>
    </citation>
    <scope>NUCLEOTIDE SEQUENCE [LARGE SCALE GENOMIC DNA]</scope>
    <source>
        <strain evidence="8 9">CCFEE 5184</strain>
    </source>
</reference>
<evidence type="ECO:0000256" key="1">
    <source>
        <dbReference type="ARBA" id="ARBA00004141"/>
    </source>
</evidence>
<feature type="transmembrane region" description="Helical" evidence="6">
    <location>
        <begin position="97"/>
        <end position="117"/>
    </location>
</feature>
<dbReference type="EMBL" id="NAJQ01000008">
    <property type="protein sequence ID" value="TKA83455.1"/>
    <property type="molecule type" value="Genomic_DNA"/>
</dbReference>
<feature type="transmembrane region" description="Helical" evidence="6">
    <location>
        <begin position="246"/>
        <end position="266"/>
    </location>
</feature>
<evidence type="ECO:0000256" key="6">
    <source>
        <dbReference type="SAM" id="Phobius"/>
    </source>
</evidence>
<feature type="transmembrane region" description="Helical" evidence="6">
    <location>
        <begin position="320"/>
        <end position="341"/>
    </location>
</feature>
<feature type="domain" description="Amino acid transporter transmembrane" evidence="7">
    <location>
        <begin position="62"/>
        <end position="457"/>
    </location>
</feature>